<keyword evidence="2" id="KW-1185">Reference proteome</keyword>
<organism evidence="1 2">
    <name type="scientific">Dallia pectoralis</name>
    <name type="common">Alaska blackfish</name>
    <dbReference type="NCBI Taxonomy" id="75939"/>
    <lineage>
        <taxon>Eukaryota</taxon>
        <taxon>Metazoa</taxon>
        <taxon>Chordata</taxon>
        <taxon>Craniata</taxon>
        <taxon>Vertebrata</taxon>
        <taxon>Euteleostomi</taxon>
        <taxon>Actinopterygii</taxon>
        <taxon>Neopterygii</taxon>
        <taxon>Teleostei</taxon>
        <taxon>Protacanthopterygii</taxon>
        <taxon>Esociformes</taxon>
        <taxon>Umbridae</taxon>
        <taxon>Dallia</taxon>
    </lineage>
</organism>
<protein>
    <submittedName>
        <fullName evidence="1">Uncharacterized protein</fullName>
    </submittedName>
</protein>
<reference evidence="1" key="1">
    <citation type="submission" date="2021-05" db="EMBL/GenBank/DDBJ databases">
        <authorList>
            <person name="Pan Q."/>
            <person name="Jouanno E."/>
            <person name="Zahm M."/>
            <person name="Klopp C."/>
            <person name="Cabau C."/>
            <person name="Louis A."/>
            <person name="Berthelot C."/>
            <person name="Parey E."/>
            <person name="Roest Crollius H."/>
            <person name="Montfort J."/>
            <person name="Robinson-Rechavi M."/>
            <person name="Bouchez O."/>
            <person name="Lampietro C."/>
            <person name="Lopez Roques C."/>
            <person name="Donnadieu C."/>
            <person name="Postlethwait J."/>
            <person name="Bobe J."/>
            <person name="Dillon D."/>
            <person name="Chandos A."/>
            <person name="von Hippel F."/>
            <person name="Guiguen Y."/>
        </authorList>
    </citation>
    <scope>NUCLEOTIDE SEQUENCE</scope>
    <source>
        <strain evidence="1">YG-Jan2019</strain>
    </source>
</reference>
<dbReference type="Proteomes" id="UP001157502">
    <property type="component" value="Chromosome 28"/>
</dbReference>
<evidence type="ECO:0000313" key="1">
    <source>
        <dbReference type="EMBL" id="KAJ7990220.1"/>
    </source>
</evidence>
<sequence length="94" mass="10355">MCDQSLTECEKLVPKCQDFHVFPAPVVPWLTLSHDNSTGDSQTIVKKGDHCTQLLLRYGVGLRSTSTKAQTPPPTHQPHQRYKTQSLAPGSPVS</sequence>
<dbReference type="EMBL" id="CM055755">
    <property type="protein sequence ID" value="KAJ7990220.1"/>
    <property type="molecule type" value="Genomic_DNA"/>
</dbReference>
<accession>A0ACC2FFR1</accession>
<comment type="caution">
    <text evidence="1">The sequence shown here is derived from an EMBL/GenBank/DDBJ whole genome shotgun (WGS) entry which is preliminary data.</text>
</comment>
<name>A0ACC2FFR1_DALPE</name>
<evidence type="ECO:0000313" key="2">
    <source>
        <dbReference type="Proteomes" id="UP001157502"/>
    </source>
</evidence>
<proteinExistence type="predicted"/>
<gene>
    <name evidence="1" type="ORF">DPEC_G00298050</name>
</gene>